<dbReference type="PROSITE" id="PS50850">
    <property type="entry name" value="MFS"/>
    <property type="match status" value="1"/>
</dbReference>
<feature type="transmembrane region" description="Helical" evidence="6">
    <location>
        <begin position="367"/>
        <end position="387"/>
    </location>
</feature>
<feature type="transmembrane region" description="Helical" evidence="6">
    <location>
        <begin position="57"/>
        <end position="79"/>
    </location>
</feature>
<feature type="compositionally biased region" description="Basic and acidic residues" evidence="5">
    <location>
        <begin position="244"/>
        <end position="253"/>
    </location>
</feature>
<comment type="subcellular location">
    <subcellularLocation>
        <location evidence="1">Cell membrane</location>
        <topology evidence="1">Multi-pass membrane protein</topology>
    </subcellularLocation>
</comment>
<feature type="domain" description="Major facilitator superfamily (MFS) profile" evidence="7">
    <location>
        <begin position="25"/>
        <end position="457"/>
    </location>
</feature>
<dbReference type="InterPro" id="IPR020846">
    <property type="entry name" value="MFS_dom"/>
</dbReference>
<protein>
    <submittedName>
        <fullName evidence="8">MFS transporter</fullName>
    </submittedName>
</protein>
<feature type="region of interest" description="Disordered" evidence="5">
    <location>
        <begin position="217"/>
        <end position="270"/>
    </location>
</feature>
<proteinExistence type="predicted"/>
<keyword evidence="9" id="KW-1185">Reference proteome</keyword>
<feature type="transmembrane region" description="Helical" evidence="6">
    <location>
        <begin position="25"/>
        <end position="51"/>
    </location>
</feature>
<accession>A0ABT2B4W6</accession>
<evidence type="ECO:0000313" key="8">
    <source>
        <dbReference type="EMBL" id="MCS0603564.1"/>
    </source>
</evidence>
<feature type="transmembrane region" description="Helical" evidence="6">
    <location>
        <begin position="91"/>
        <end position="111"/>
    </location>
</feature>
<feature type="compositionally biased region" description="Low complexity" evidence="5">
    <location>
        <begin position="232"/>
        <end position="242"/>
    </location>
</feature>
<evidence type="ECO:0000256" key="3">
    <source>
        <dbReference type="ARBA" id="ARBA00022989"/>
    </source>
</evidence>
<feature type="transmembrane region" description="Helical" evidence="6">
    <location>
        <begin position="312"/>
        <end position="331"/>
    </location>
</feature>
<feature type="transmembrane region" description="Helical" evidence="6">
    <location>
        <begin position="408"/>
        <end position="428"/>
    </location>
</feature>
<feature type="transmembrane region" description="Helical" evidence="6">
    <location>
        <begin position="117"/>
        <end position="139"/>
    </location>
</feature>
<keyword evidence="2 6" id="KW-0812">Transmembrane</keyword>
<dbReference type="PANTHER" id="PTHR23534">
    <property type="entry name" value="MFS PERMEASE"/>
    <property type="match status" value="1"/>
</dbReference>
<feature type="transmembrane region" description="Helical" evidence="6">
    <location>
        <begin position="279"/>
        <end position="300"/>
    </location>
</feature>
<dbReference type="Gene3D" id="1.20.1250.20">
    <property type="entry name" value="MFS general substrate transporter like domains"/>
    <property type="match status" value="1"/>
</dbReference>
<sequence>MTATARPSGETYGPAAPAPGTPRRLLAVLVLSQTLGGAGMAAGITVGALLAEDVLGSTGLAGLPAALYTGGAAVGAAAIGRISQRRGRRPGLALGHGAAALGSAGVVAGAAAGWAALLLGALFVYGAGSVTALLARYAGADLAPPDRRGRAAGTVLLATTLGAVAGPSLVGPTGEFADACGLPRLTGPFLLAGVAFTAACLVLLLWLRPDPTTVARATAGERGSGQGDSPRTATAATAGDGAADPERARKPDGTELPVRTTPLAQPPASERWGRWPAGVVTGATVMITAQLVMVAVMTMTPVHMTGHGHSTQSAGFVIALHVGAMFLPSVLSGTLTDRVGRPPVALASGAVLLGAGLLAGLAPPHGIAPLAIALVLLGLGWNLALVSGTAMITDAAPPATAATLQGHVDTGMSLAGATGGIVSGLAVAGAGYPLLAIASGVLALAVIPLAALRGSGGR</sequence>
<gene>
    <name evidence="8" type="ORF">NX794_20440</name>
</gene>
<evidence type="ECO:0000256" key="1">
    <source>
        <dbReference type="ARBA" id="ARBA00004651"/>
    </source>
</evidence>
<evidence type="ECO:0000313" key="9">
    <source>
        <dbReference type="Proteomes" id="UP001205612"/>
    </source>
</evidence>
<dbReference type="Pfam" id="PF07690">
    <property type="entry name" value="MFS_1"/>
    <property type="match status" value="1"/>
</dbReference>
<feature type="transmembrane region" description="Helical" evidence="6">
    <location>
        <begin position="189"/>
        <end position="207"/>
    </location>
</feature>
<dbReference type="InterPro" id="IPR036259">
    <property type="entry name" value="MFS_trans_sf"/>
</dbReference>
<organism evidence="8 9">
    <name type="scientific">Streptomyces pyxinicus</name>
    <dbReference type="NCBI Taxonomy" id="2970331"/>
    <lineage>
        <taxon>Bacteria</taxon>
        <taxon>Bacillati</taxon>
        <taxon>Actinomycetota</taxon>
        <taxon>Actinomycetes</taxon>
        <taxon>Kitasatosporales</taxon>
        <taxon>Streptomycetaceae</taxon>
        <taxon>Streptomyces</taxon>
    </lineage>
</organism>
<evidence type="ECO:0000259" key="7">
    <source>
        <dbReference type="PROSITE" id="PS50850"/>
    </source>
</evidence>
<dbReference type="InterPro" id="IPR011701">
    <property type="entry name" value="MFS"/>
</dbReference>
<dbReference type="Proteomes" id="UP001205612">
    <property type="component" value="Unassembled WGS sequence"/>
</dbReference>
<dbReference type="EMBL" id="JANUGP010000015">
    <property type="protein sequence ID" value="MCS0603564.1"/>
    <property type="molecule type" value="Genomic_DNA"/>
</dbReference>
<dbReference type="RefSeq" id="WP_258780042.1">
    <property type="nucleotide sequence ID" value="NZ_JANUGP010000015.1"/>
</dbReference>
<dbReference type="SUPFAM" id="SSF103473">
    <property type="entry name" value="MFS general substrate transporter"/>
    <property type="match status" value="1"/>
</dbReference>
<feature type="transmembrane region" description="Helical" evidence="6">
    <location>
        <begin position="434"/>
        <end position="452"/>
    </location>
</feature>
<keyword evidence="3 6" id="KW-1133">Transmembrane helix</keyword>
<evidence type="ECO:0000256" key="5">
    <source>
        <dbReference type="SAM" id="MobiDB-lite"/>
    </source>
</evidence>
<feature type="transmembrane region" description="Helical" evidence="6">
    <location>
        <begin position="151"/>
        <end position="169"/>
    </location>
</feature>
<feature type="transmembrane region" description="Helical" evidence="6">
    <location>
        <begin position="343"/>
        <end position="361"/>
    </location>
</feature>
<dbReference type="PANTHER" id="PTHR23534:SF1">
    <property type="entry name" value="MAJOR FACILITATOR SUPERFAMILY PROTEIN"/>
    <property type="match status" value="1"/>
</dbReference>
<name>A0ABT2B4W6_9ACTN</name>
<evidence type="ECO:0000256" key="4">
    <source>
        <dbReference type="ARBA" id="ARBA00023136"/>
    </source>
</evidence>
<keyword evidence="4 6" id="KW-0472">Membrane</keyword>
<evidence type="ECO:0000256" key="6">
    <source>
        <dbReference type="SAM" id="Phobius"/>
    </source>
</evidence>
<reference evidence="8 9" key="1">
    <citation type="submission" date="2022-08" db="EMBL/GenBank/DDBJ databases">
        <authorList>
            <person name="Somphong A."/>
            <person name="Phongsopitanun W."/>
        </authorList>
    </citation>
    <scope>NUCLEOTIDE SEQUENCE [LARGE SCALE GENOMIC DNA]</scope>
    <source>
        <strain evidence="8 9">LP11</strain>
    </source>
</reference>
<evidence type="ECO:0000256" key="2">
    <source>
        <dbReference type="ARBA" id="ARBA00022692"/>
    </source>
</evidence>
<comment type="caution">
    <text evidence="8">The sequence shown here is derived from an EMBL/GenBank/DDBJ whole genome shotgun (WGS) entry which is preliminary data.</text>
</comment>